<dbReference type="InterPro" id="IPR033199">
    <property type="entry name" value="DDAH-like"/>
</dbReference>
<dbReference type="Proteomes" id="UP000539111">
    <property type="component" value="Unassembled WGS sequence"/>
</dbReference>
<evidence type="ECO:0000313" key="4">
    <source>
        <dbReference type="EMBL" id="NYI69068.1"/>
    </source>
</evidence>
<dbReference type="GO" id="GO:0045429">
    <property type="term" value="P:positive regulation of nitric oxide biosynthetic process"/>
    <property type="evidence" value="ECO:0007669"/>
    <property type="project" value="TreeGrafter"/>
</dbReference>
<evidence type="ECO:0000313" key="5">
    <source>
        <dbReference type="Proteomes" id="UP000539111"/>
    </source>
</evidence>
<organism evidence="4 5">
    <name type="scientific">Spelaeicoccus albus</name>
    <dbReference type="NCBI Taxonomy" id="1280376"/>
    <lineage>
        <taxon>Bacteria</taxon>
        <taxon>Bacillati</taxon>
        <taxon>Actinomycetota</taxon>
        <taxon>Actinomycetes</taxon>
        <taxon>Micrococcales</taxon>
        <taxon>Brevibacteriaceae</taxon>
        <taxon>Spelaeicoccus</taxon>
    </lineage>
</organism>
<evidence type="ECO:0000256" key="2">
    <source>
        <dbReference type="ARBA" id="ARBA00022801"/>
    </source>
</evidence>
<dbReference type="GO" id="GO:0016403">
    <property type="term" value="F:dimethylargininase activity"/>
    <property type="evidence" value="ECO:0007669"/>
    <property type="project" value="UniProtKB-EC"/>
</dbReference>
<dbReference type="PANTHER" id="PTHR12737:SF9">
    <property type="entry name" value="DIMETHYLARGININASE"/>
    <property type="match status" value="1"/>
</dbReference>
<keyword evidence="2 4" id="KW-0378">Hydrolase</keyword>
<feature type="active site" description="Proton donor" evidence="3">
    <location>
        <position position="161"/>
    </location>
</feature>
<dbReference type="GO" id="GO:0016597">
    <property type="term" value="F:amino acid binding"/>
    <property type="evidence" value="ECO:0007669"/>
    <property type="project" value="TreeGrafter"/>
</dbReference>
<comment type="similarity">
    <text evidence="1">Belongs to the DDAH family.</text>
</comment>
<evidence type="ECO:0000256" key="1">
    <source>
        <dbReference type="ARBA" id="ARBA00008532"/>
    </source>
</evidence>
<protein>
    <submittedName>
        <fullName evidence="4">Dimethylargininase</fullName>
        <ecNumber evidence="4">3.5.3.18</ecNumber>
    </submittedName>
</protein>
<accession>A0A7Z0D581</accession>
<dbReference type="RefSeq" id="WP_179429342.1">
    <property type="nucleotide sequence ID" value="NZ_JACBZP010000001.1"/>
</dbReference>
<dbReference type="Gene3D" id="3.75.10.10">
    <property type="entry name" value="L-arginine/glycine Amidinotransferase, Chain A"/>
    <property type="match status" value="1"/>
</dbReference>
<dbReference type="PANTHER" id="PTHR12737">
    <property type="entry name" value="DIMETHYLARGININE DIMETHYLAMINOHYDROLASE"/>
    <property type="match status" value="1"/>
</dbReference>
<dbReference type="GO" id="GO:0000052">
    <property type="term" value="P:citrulline metabolic process"/>
    <property type="evidence" value="ECO:0007669"/>
    <property type="project" value="TreeGrafter"/>
</dbReference>
<reference evidence="4 5" key="1">
    <citation type="submission" date="2020-07" db="EMBL/GenBank/DDBJ databases">
        <title>Sequencing the genomes of 1000 actinobacteria strains.</title>
        <authorList>
            <person name="Klenk H.-P."/>
        </authorList>
    </citation>
    <scope>NUCLEOTIDE SEQUENCE [LARGE SCALE GENOMIC DNA]</scope>
    <source>
        <strain evidence="4 5">DSM 26341</strain>
    </source>
</reference>
<proteinExistence type="inferred from homology"/>
<comment type="caution">
    <text evidence="4">The sequence shown here is derived from an EMBL/GenBank/DDBJ whole genome shotgun (WGS) entry which is preliminary data.</text>
</comment>
<feature type="active site" description="Nucleophile" evidence="3">
    <location>
        <position position="246"/>
    </location>
</feature>
<name>A0A7Z0D581_9MICO</name>
<keyword evidence="5" id="KW-1185">Reference proteome</keyword>
<dbReference type="NCBIfam" id="NF045660">
    <property type="entry name" value="DiMthArgaseDdahStm"/>
    <property type="match status" value="1"/>
</dbReference>
<dbReference type="EC" id="3.5.3.18" evidence="4"/>
<dbReference type="Pfam" id="PF19420">
    <property type="entry name" value="DDAH_eukar"/>
    <property type="match status" value="1"/>
</dbReference>
<dbReference type="EMBL" id="JACBZP010000001">
    <property type="protein sequence ID" value="NYI69068.1"/>
    <property type="molecule type" value="Genomic_DNA"/>
</dbReference>
<dbReference type="SUPFAM" id="SSF55909">
    <property type="entry name" value="Pentein"/>
    <property type="match status" value="1"/>
</dbReference>
<dbReference type="GO" id="GO:0006525">
    <property type="term" value="P:arginine metabolic process"/>
    <property type="evidence" value="ECO:0007669"/>
    <property type="project" value="TreeGrafter"/>
</dbReference>
<dbReference type="AlphaFoldDB" id="A0A7Z0D581"/>
<gene>
    <name evidence="4" type="ORF">BJY26_003374</name>
</gene>
<evidence type="ECO:0000256" key="3">
    <source>
        <dbReference type="PIRSR" id="PIRSR633199-1"/>
    </source>
</evidence>
<sequence length="256" mass="27111">MSIRAALVRKPVERLDEGVAEDAVPVDVARAEEQWTEYVDAVKGAGYEIIEVPASPDHPDSVFVEDTVVVYKHHAVIANAGHPTRRGEQDGTKSVLADRGYEISEISHPATLDGGDVLKIGDTIYVGHSGRTNAEGVSQLRAALTPAGATVVGVPVSKVLHLKSAVTALPDGTVIGYEPNVDQPGLFPQFLALPEPHGSAVVVLSDDTVLMSTSGPENVQTVRSLGWNVVTVNISELEKLDGCVTCLSVRLRDLPA</sequence>
<dbReference type="FunFam" id="3.75.10.10:FF:000004">
    <property type="entry name" value="N(G),N(G)-dimethylarginine dimethylaminohydrolase 1"/>
    <property type="match status" value="1"/>
</dbReference>